<name>A0A5C4WRB6_9ACTN</name>
<gene>
    <name evidence="1" type="ORF">FH608_010120</name>
</gene>
<evidence type="ECO:0000313" key="2">
    <source>
        <dbReference type="Proteomes" id="UP000312512"/>
    </source>
</evidence>
<keyword evidence="2" id="KW-1185">Reference proteome</keyword>
<reference evidence="1 2" key="1">
    <citation type="submission" date="2019-10" db="EMBL/GenBank/DDBJ databases">
        <title>Nonomuraea sp. nov., isolated from Phyllanthus amarus.</title>
        <authorList>
            <person name="Klykleung N."/>
            <person name="Tanasupawat S."/>
        </authorList>
    </citation>
    <scope>NUCLEOTIDE SEQUENCE [LARGE SCALE GENOMIC DNA]</scope>
    <source>
        <strain evidence="1 2">PA1-10</strain>
    </source>
</reference>
<dbReference type="Proteomes" id="UP000312512">
    <property type="component" value="Unassembled WGS sequence"/>
</dbReference>
<sequence>MKAFIRFLLGDPPGQAADGRAIGLGLSTALKKYYSADDADLFLREWAATERDVHHDSPRH</sequence>
<comment type="caution">
    <text evidence="1">The sequence shown here is derived from an EMBL/GenBank/DDBJ whole genome shotgun (WGS) entry which is preliminary data.</text>
</comment>
<evidence type="ECO:0000313" key="1">
    <source>
        <dbReference type="EMBL" id="KAB8195847.1"/>
    </source>
</evidence>
<accession>A0A5C4WRB6</accession>
<organism evidence="1 2">
    <name type="scientific">Nonomuraea phyllanthi</name>
    <dbReference type="NCBI Taxonomy" id="2219224"/>
    <lineage>
        <taxon>Bacteria</taxon>
        <taxon>Bacillati</taxon>
        <taxon>Actinomycetota</taxon>
        <taxon>Actinomycetes</taxon>
        <taxon>Streptosporangiales</taxon>
        <taxon>Streptosporangiaceae</taxon>
        <taxon>Nonomuraea</taxon>
    </lineage>
</organism>
<dbReference type="RefSeq" id="WP_139630164.1">
    <property type="nucleotide sequence ID" value="NZ_CP045572.1"/>
</dbReference>
<proteinExistence type="predicted"/>
<dbReference type="OrthoDB" id="3537847at2"/>
<protein>
    <submittedName>
        <fullName evidence="1">Uncharacterized protein</fullName>
    </submittedName>
</protein>
<dbReference type="AlphaFoldDB" id="A0A5C4WRB6"/>
<accession>A0A5P9YL21</accession>
<dbReference type="EMBL" id="VDLX02000003">
    <property type="protein sequence ID" value="KAB8195847.1"/>
    <property type="molecule type" value="Genomic_DNA"/>
</dbReference>